<name>A0A0A9CMH6_ARUDO</name>
<reference evidence="1" key="1">
    <citation type="submission" date="2014-09" db="EMBL/GenBank/DDBJ databases">
        <authorList>
            <person name="Magalhaes I.L.F."/>
            <person name="Oliveira U."/>
            <person name="Santos F.R."/>
            <person name="Vidigal T.H.D.A."/>
            <person name="Brescovit A.D."/>
            <person name="Santos A.J."/>
        </authorList>
    </citation>
    <scope>NUCLEOTIDE SEQUENCE</scope>
    <source>
        <tissue evidence="1">Shoot tissue taken approximately 20 cm above the soil surface</tissue>
    </source>
</reference>
<sequence>MITRRLQHLTVLRGFQLFCSSRMERKYIVLLELCQKLFMLEQLRNLYQNNDLFD</sequence>
<protein>
    <submittedName>
        <fullName evidence="1">Uncharacterized protein</fullName>
    </submittedName>
</protein>
<evidence type="ECO:0000313" key="1">
    <source>
        <dbReference type="EMBL" id="JAD75608.1"/>
    </source>
</evidence>
<reference evidence="1" key="2">
    <citation type="journal article" date="2015" name="Data Brief">
        <title>Shoot transcriptome of the giant reed, Arundo donax.</title>
        <authorList>
            <person name="Barrero R.A."/>
            <person name="Guerrero F.D."/>
            <person name="Moolhuijzen P."/>
            <person name="Goolsby J.A."/>
            <person name="Tidwell J."/>
            <person name="Bellgard S.E."/>
            <person name="Bellgard M.I."/>
        </authorList>
    </citation>
    <scope>NUCLEOTIDE SEQUENCE</scope>
    <source>
        <tissue evidence="1">Shoot tissue taken approximately 20 cm above the soil surface</tissue>
    </source>
</reference>
<proteinExistence type="predicted"/>
<accession>A0A0A9CMH6</accession>
<dbReference type="AlphaFoldDB" id="A0A0A9CMH6"/>
<dbReference type="EMBL" id="GBRH01222287">
    <property type="protein sequence ID" value="JAD75608.1"/>
    <property type="molecule type" value="Transcribed_RNA"/>
</dbReference>
<organism evidence="1">
    <name type="scientific">Arundo donax</name>
    <name type="common">Giant reed</name>
    <name type="synonym">Donax arundinaceus</name>
    <dbReference type="NCBI Taxonomy" id="35708"/>
    <lineage>
        <taxon>Eukaryota</taxon>
        <taxon>Viridiplantae</taxon>
        <taxon>Streptophyta</taxon>
        <taxon>Embryophyta</taxon>
        <taxon>Tracheophyta</taxon>
        <taxon>Spermatophyta</taxon>
        <taxon>Magnoliopsida</taxon>
        <taxon>Liliopsida</taxon>
        <taxon>Poales</taxon>
        <taxon>Poaceae</taxon>
        <taxon>PACMAD clade</taxon>
        <taxon>Arundinoideae</taxon>
        <taxon>Arundineae</taxon>
        <taxon>Arundo</taxon>
    </lineage>
</organism>